<feature type="transmembrane region" description="Helical" evidence="1">
    <location>
        <begin position="12"/>
        <end position="33"/>
    </location>
</feature>
<evidence type="ECO:0000313" key="4">
    <source>
        <dbReference type="Proteomes" id="UP000194139"/>
    </source>
</evidence>
<sequence>MPQIFDKAATLCVKLVLLGIVVLIGGTIALMAWQMQAPVMAEVAVAQPIPFSHRHHVGDDGIDCRYCHTSVERSASAGMPSTQICLSCHSVLFRDSPALAPLFESARTGEPIHWNRVYDLPDFVFFNHSIHVAKGMACVTCHGRVDRMPELVRQQRLDMQWCLDCHRAPDKHAVPPDQVFQMGDPPRLSHDEIERLRQVFRFESEARMTSCTTCHR</sequence>
<dbReference type="InterPro" id="IPR036280">
    <property type="entry name" value="Multihaem_cyt_sf"/>
</dbReference>
<dbReference type="RefSeq" id="WP_086072896.1">
    <property type="nucleotide sequence ID" value="NZ_CP021109.1"/>
</dbReference>
<reference evidence="3 4" key="1">
    <citation type="submission" date="2017-05" db="EMBL/GenBank/DDBJ databases">
        <title>Complete and WGS of Bordetella genogroups.</title>
        <authorList>
            <person name="Spilker T."/>
            <person name="LiPuma J."/>
        </authorList>
    </citation>
    <scope>NUCLEOTIDE SEQUENCE [LARGE SCALE GENOMIC DNA]</scope>
    <source>
        <strain evidence="3 4">AU17164</strain>
    </source>
</reference>
<dbReference type="PANTHER" id="PTHR39425:SF1">
    <property type="entry name" value="CYTOCHROME C7-LIKE DOMAIN-CONTAINING PROTEIN"/>
    <property type="match status" value="1"/>
</dbReference>
<organism evidence="3 4">
    <name type="scientific">Bordetella genomosp. 9</name>
    <dbReference type="NCBI Taxonomy" id="1416803"/>
    <lineage>
        <taxon>Bacteria</taxon>
        <taxon>Pseudomonadati</taxon>
        <taxon>Pseudomonadota</taxon>
        <taxon>Betaproteobacteria</taxon>
        <taxon>Burkholderiales</taxon>
        <taxon>Alcaligenaceae</taxon>
        <taxon>Bordetella</taxon>
    </lineage>
</organism>
<dbReference type="Gene3D" id="3.90.10.10">
    <property type="entry name" value="Cytochrome C3"/>
    <property type="match status" value="2"/>
</dbReference>
<proteinExistence type="predicted"/>
<dbReference type="SUPFAM" id="SSF48695">
    <property type="entry name" value="Multiheme cytochromes"/>
    <property type="match status" value="1"/>
</dbReference>
<dbReference type="EMBL" id="CP021109">
    <property type="protein sequence ID" value="ARP87496.1"/>
    <property type="molecule type" value="Genomic_DNA"/>
</dbReference>
<dbReference type="Proteomes" id="UP000194139">
    <property type="component" value="Chromosome"/>
</dbReference>
<name>A0A1W6Z2G7_9BORD</name>
<keyword evidence="1" id="KW-1133">Transmembrane helix</keyword>
<keyword evidence="4" id="KW-1185">Reference proteome</keyword>
<keyword evidence="1" id="KW-0812">Transmembrane</keyword>
<protein>
    <submittedName>
        <fullName evidence="3">Cytochrome C</fullName>
    </submittedName>
</protein>
<dbReference type="AlphaFoldDB" id="A0A1W6Z2G7"/>
<dbReference type="CDD" id="cd08168">
    <property type="entry name" value="Cytochrom_C3"/>
    <property type="match status" value="1"/>
</dbReference>
<accession>A0A1W6Z2G7</accession>
<dbReference type="InterPro" id="IPR029467">
    <property type="entry name" value="Cyt_c7-like"/>
</dbReference>
<dbReference type="Pfam" id="PF14522">
    <property type="entry name" value="Cytochrome_C7"/>
    <property type="match status" value="1"/>
</dbReference>
<evidence type="ECO:0000313" key="3">
    <source>
        <dbReference type="EMBL" id="ARP87496.1"/>
    </source>
</evidence>
<gene>
    <name evidence="3" type="ORF">CAL13_15745</name>
</gene>
<evidence type="ECO:0000256" key="1">
    <source>
        <dbReference type="SAM" id="Phobius"/>
    </source>
</evidence>
<evidence type="ECO:0000259" key="2">
    <source>
        <dbReference type="Pfam" id="PF14522"/>
    </source>
</evidence>
<keyword evidence="1" id="KW-0472">Membrane</keyword>
<feature type="domain" description="Cytochrome c7-like" evidence="2">
    <location>
        <begin position="125"/>
        <end position="216"/>
    </location>
</feature>
<dbReference type="PANTHER" id="PTHR39425">
    <property type="entry name" value="LIPOPROTEIN CYTOCHROME C"/>
    <property type="match status" value="1"/>
</dbReference>